<dbReference type="PANTHER" id="PTHR43490:SF99">
    <property type="entry name" value="SHORT-CHAIN DEHYDROGENASE_REDUCTASE"/>
    <property type="match status" value="1"/>
</dbReference>
<name>A0AAN5AN08_9BACT</name>
<dbReference type="PRINTS" id="PR00081">
    <property type="entry name" value="GDHRDH"/>
</dbReference>
<dbReference type="GO" id="GO:0016491">
    <property type="term" value="F:oxidoreductase activity"/>
    <property type="evidence" value="ECO:0007669"/>
    <property type="project" value="UniProtKB-KW"/>
</dbReference>
<gene>
    <name evidence="4" type="ORF">PEDI_34580</name>
</gene>
<dbReference type="PANTHER" id="PTHR43490">
    <property type="entry name" value="(+)-NEOMENTHOL DEHYDROGENASE"/>
    <property type="match status" value="1"/>
</dbReference>
<sequence length="227" mass="24393">MDKKIILVTGGNRGIGLGICEGLAKMGHQVILASRDLKKGTEAAQSKSIAAKVVELRVSEEASQGRALKEIEEEFGRIDVLINNAGVFSNPAGFSDTPVQHGKEVFETNVWGPWGMSWAALPLLEKSEEARIIHMSSGMGAMDSLAEGGYAAYRFSKASLNMMTILMNNQLKGVAVVAMCPGWVKTDMGGASAERTVEQGADTAIWLATADTIEAGKFYRDRSVIPW</sequence>
<protein>
    <submittedName>
        <fullName evidence="4">Short-chain dehydrogenase</fullName>
    </submittedName>
</protein>
<evidence type="ECO:0000313" key="4">
    <source>
        <dbReference type="EMBL" id="GJM62906.1"/>
    </source>
</evidence>
<dbReference type="GO" id="GO:0016020">
    <property type="term" value="C:membrane"/>
    <property type="evidence" value="ECO:0007669"/>
    <property type="project" value="TreeGrafter"/>
</dbReference>
<keyword evidence="2" id="KW-0521">NADP</keyword>
<accession>A0AAN5AN08</accession>
<evidence type="ECO:0000256" key="1">
    <source>
        <dbReference type="ARBA" id="ARBA00006484"/>
    </source>
</evidence>
<comment type="caution">
    <text evidence="4">The sequence shown here is derived from an EMBL/GenBank/DDBJ whole genome shotgun (WGS) entry which is preliminary data.</text>
</comment>
<evidence type="ECO:0000313" key="5">
    <source>
        <dbReference type="Proteomes" id="UP001310022"/>
    </source>
</evidence>
<evidence type="ECO:0000256" key="2">
    <source>
        <dbReference type="ARBA" id="ARBA00022857"/>
    </source>
</evidence>
<dbReference type="AlphaFoldDB" id="A0AAN5AN08"/>
<dbReference type="Pfam" id="PF00106">
    <property type="entry name" value="adh_short"/>
    <property type="match status" value="1"/>
</dbReference>
<reference evidence="4 5" key="1">
    <citation type="submission" date="2021-12" db="EMBL/GenBank/DDBJ databases">
        <title>Genome sequencing of bacteria with rrn-lacking chromosome and rrn-plasmid.</title>
        <authorList>
            <person name="Anda M."/>
            <person name="Iwasaki W."/>
        </authorList>
    </citation>
    <scope>NUCLEOTIDE SEQUENCE [LARGE SCALE GENOMIC DNA]</scope>
    <source>
        <strain evidence="4 5">NBRC 15940</strain>
    </source>
</reference>
<dbReference type="InterPro" id="IPR036291">
    <property type="entry name" value="NAD(P)-bd_dom_sf"/>
</dbReference>
<dbReference type="RefSeq" id="WP_338238133.1">
    <property type="nucleotide sequence ID" value="NZ_BQKE01000002.1"/>
</dbReference>
<proteinExistence type="inferred from homology"/>
<dbReference type="InterPro" id="IPR002347">
    <property type="entry name" value="SDR_fam"/>
</dbReference>
<organism evidence="4 5">
    <name type="scientific">Persicobacter diffluens</name>
    <dbReference type="NCBI Taxonomy" id="981"/>
    <lineage>
        <taxon>Bacteria</taxon>
        <taxon>Pseudomonadati</taxon>
        <taxon>Bacteroidota</taxon>
        <taxon>Cytophagia</taxon>
        <taxon>Cytophagales</taxon>
        <taxon>Persicobacteraceae</taxon>
        <taxon>Persicobacter</taxon>
    </lineage>
</organism>
<evidence type="ECO:0000256" key="3">
    <source>
        <dbReference type="ARBA" id="ARBA00023002"/>
    </source>
</evidence>
<dbReference type="EMBL" id="BQKE01000002">
    <property type="protein sequence ID" value="GJM62906.1"/>
    <property type="molecule type" value="Genomic_DNA"/>
</dbReference>
<comment type="similarity">
    <text evidence="1">Belongs to the short-chain dehydrogenases/reductases (SDR) family.</text>
</comment>
<keyword evidence="3" id="KW-0560">Oxidoreductase</keyword>
<dbReference type="Gene3D" id="3.40.50.720">
    <property type="entry name" value="NAD(P)-binding Rossmann-like Domain"/>
    <property type="match status" value="1"/>
</dbReference>
<dbReference type="SUPFAM" id="SSF51735">
    <property type="entry name" value="NAD(P)-binding Rossmann-fold domains"/>
    <property type="match status" value="1"/>
</dbReference>
<keyword evidence="5" id="KW-1185">Reference proteome</keyword>
<dbReference type="Proteomes" id="UP001310022">
    <property type="component" value="Unassembled WGS sequence"/>
</dbReference>